<dbReference type="STRING" id="1076935.U4L744"/>
<reference evidence="1 2" key="1">
    <citation type="journal article" date="2013" name="PLoS Genet.">
        <title>The genome and development-dependent transcriptomes of Pyronema confluens: a window into fungal evolution.</title>
        <authorList>
            <person name="Traeger S."/>
            <person name="Altegoer F."/>
            <person name="Freitag M."/>
            <person name="Gabaldon T."/>
            <person name="Kempken F."/>
            <person name="Kumar A."/>
            <person name="Marcet-Houben M."/>
            <person name="Poggeler S."/>
            <person name="Stajich J.E."/>
            <person name="Nowrousian M."/>
        </authorList>
    </citation>
    <scope>NUCLEOTIDE SEQUENCE [LARGE SCALE GENOMIC DNA]</scope>
    <source>
        <strain evidence="2">CBS 100304</strain>
        <tissue evidence="1">Vegetative mycelium</tissue>
    </source>
</reference>
<name>U4L744_PYROM</name>
<evidence type="ECO:0000313" key="2">
    <source>
        <dbReference type="Proteomes" id="UP000018144"/>
    </source>
</evidence>
<dbReference type="PANTHER" id="PTHR35043">
    <property type="entry name" value="TRANSCRIPTION FACTOR DOMAIN-CONTAINING PROTEIN"/>
    <property type="match status" value="1"/>
</dbReference>
<dbReference type="AlphaFoldDB" id="U4L744"/>
<accession>U4L744</accession>
<dbReference type="Proteomes" id="UP000018144">
    <property type="component" value="Unassembled WGS sequence"/>
</dbReference>
<proteinExistence type="predicted"/>
<sequence length="282" mass="31680">MCPWTTCLSRRSYIRTGMEPRAPVPRYRRDLGSLHNHSRYLRLDRYPPKHQPCSDSPPGLPVQVRMVSIFMPEYDLGVAIGQYIEANAIMQRMIEIRRKRREQSIEALAMGDSHEEKDIVLGDFSMQAAFFVVMGGYAVLPKGCRGIPVTLTPAGFLELYLGGYVDEEDLEEKRIEEKVRVNGLAKGLVCVQALWLIVQGIGRLASGLPLPLVELHTIMHVLCAVPMYGFWWYKPQDVGFPVILNLPQDVAEDIYSSYIYKELEPSLNADPAAGLGSKGPSE</sequence>
<evidence type="ECO:0000313" key="1">
    <source>
        <dbReference type="EMBL" id="CCX08408.1"/>
    </source>
</evidence>
<dbReference type="EMBL" id="HF935412">
    <property type="protein sequence ID" value="CCX08408.1"/>
    <property type="molecule type" value="Genomic_DNA"/>
</dbReference>
<protein>
    <submittedName>
        <fullName evidence="1">Uncharacterized protein</fullName>
    </submittedName>
</protein>
<dbReference type="OrthoDB" id="3061561at2759"/>
<organism evidence="1 2">
    <name type="scientific">Pyronema omphalodes (strain CBS 100304)</name>
    <name type="common">Pyronema confluens</name>
    <dbReference type="NCBI Taxonomy" id="1076935"/>
    <lineage>
        <taxon>Eukaryota</taxon>
        <taxon>Fungi</taxon>
        <taxon>Dikarya</taxon>
        <taxon>Ascomycota</taxon>
        <taxon>Pezizomycotina</taxon>
        <taxon>Pezizomycetes</taxon>
        <taxon>Pezizales</taxon>
        <taxon>Pyronemataceae</taxon>
        <taxon>Pyronema</taxon>
    </lineage>
</organism>
<keyword evidence="2" id="KW-1185">Reference proteome</keyword>
<dbReference type="PANTHER" id="PTHR35043:SF7">
    <property type="entry name" value="TRANSCRIPTION FACTOR DOMAIN-CONTAINING PROTEIN"/>
    <property type="match status" value="1"/>
</dbReference>
<gene>
    <name evidence="1" type="ORF">PCON_08001</name>
</gene>